<keyword evidence="11 12" id="KW-0407">Ion channel</keyword>
<proteinExistence type="inferred from homology"/>
<keyword evidence="3 12" id="KW-0813">Transport</keyword>
<dbReference type="Pfam" id="PF00858">
    <property type="entry name" value="ASC"/>
    <property type="match status" value="1"/>
</dbReference>
<dbReference type="Proteomes" id="UP000037069">
    <property type="component" value="Unassembled WGS sequence"/>
</dbReference>
<evidence type="ECO:0000256" key="11">
    <source>
        <dbReference type="ARBA" id="ARBA00023303"/>
    </source>
</evidence>
<evidence type="ECO:0000256" key="10">
    <source>
        <dbReference type="ARBA" id="ARBA00023201"/>
    </source>
</evidence>
<keyword evidence="7" id="KW-0915">Sodium</keyword>
<gene>
    <name evidence="14" type="ORF">FF38_07932</name>
</gene>
<evidence type="ECO:0000256" key="1">
    <source>
        <dbReference type="ARBA" id="ARBA00004141"/>
    </source>
</evidence>
<keyword evidence="8 12" id="KW-0406">Ion transport</keyword>
<comment type="subcellular location">
    <subcellularLocation>
        <location evidence="1">Membrane</location>
        <topology evidence="1">Multi-pass membrane protein</topology>
    </subcellularLocation>
</comment>
<evidence type="ECO:0000256" key="12">
    <source>
        <dbReference type="RuleBase" id="RU000679"/>
    </source>
</evidence>
<keyword evidence="10 12" id="KW-0739">Sodium transport</keyword>
<evidence type="ECO:0000256" key="8">
    <source>
        <dbReference type="ARBA" id="ARBA00023065"/>
    </source>
</evidence>
<dbReference type="AlphaFoldDB" id="A0A0L0BSP1"/>
<protein>
    <recommendedName>
        <fullName evidence="16">Sodium channel protein Nach</fullName>
    </recommendedName>
</protein>
<evidence type="ECO:0000256" key="4">
    <source>
        <dbReference type="ARBA" id="ARBA00022461"/>
    </source>
</evidence>
<keyword evidence="6 13" id="KW-1133">Transmembrane helix</keyword>
<evidence type="ECO:0000256" key="3">
    <source>
        <dbReference type="ARBA" id="ARBA00022448"/>
    </source>
</evidence>
<evidence type="ECO:0000256" key="13">
    <source>
        <dbReference type="SAM" id="Phobius"/>
    </source>
</evidence>
<comment type="similarity">
    <text evidence="2 12">Belongs to the amiloride-sensitive sodium channel (TC 1.A.6) family.</text>
</comment>
<dbReference type="GO" id="GO:0015280">
    <property type="term" value="F:ligand-gated sodium channel activity"/>
    <property type="evidence" value="ECO:0007669"/>
    <property type="project" value="TreeGrafter"/>
</dbReference>
<keyword evidence="5 12" id="KW-0812">Transmembrane</keyword>
<name>A0A0L0BSP1_LUCCU</name>
<evidence type="ECO:0008006" key="16">
    <source>
        <dbReference type="Google" id="ProtNLM"/>
    </source>
</evidence>
<dbReference type="EMBL" id="JRES01001423">
    <property type="protein sequence ID" value="KNC22998.1"/>
    <property type="molecule type" value="Genomic_DNA"/>
</dbReference>
<dbReference type="PANTHER" id="PTHR11690">
    <property type="entry name" value="AMILORIDE-SENSITIVE SODIUM CHANNEL-RELATED"/>
    <property type="match status" value="1"/>
</dbReference>
<dbReference type="InterPro" id="IPR001873">
    <property type="entry name" value="ENaC"/>
</dbReference>
<organism evidence="14 15">
    <name type="scientific">Lucilia cuprina</name>
    <name type="common">Green bottle fly</name>
    <name type="synonym">Australian sheep blowfly</name>
    <dbReference type="NCBI Taxonomy" id="7375"/>
    <lineage>
        <taxon>Eukaryota</taxon>
        <taxon>Metazoa</taxon>
        <taxon>Ecdysozoa</taxon>
        <taxon>Arthropoda</taxon>
        <taxon>Hexapoda</taxon>
        <taxon>Insecta</taxon>
        <taxon>Pterygota</taxon>
        <taxon>Neoptera</taxon>
        <taxon>Endopterygota</taxon>
        <taxon>Diptera</taxon>
        <taxon>Brachycera</taxon>
        <taxon>Muscomorpha</taxon>
        <taxon>Oestroidea</taxon>
        <taxon>Calliphoridae</taxon>
        <taxon>Luciliinae</taxon>
        <taxon>Lucilia</taxon>
    </lineage>
</organism>
<dbReference type="OrthoDB" id="8058436at2759"/>
<feature type="transmembrane region" description="Helical" evidence="13">
    <location>
        <begin position="43"/>
        <end position="66"/>
    </location>
</feature>
<evidence type="ECO:0000256" key="9">
    <source>
        <dbReference type="ARBA" id="ARBA00023136"/>
    </source>
</evidence>
<keyword evidence="9 13" id="KW-0472">Membrane</keyword>
<evidence type="ECO:0000256" key="6">
    <source>
        <dbReference type="ARBA" id="ARBA00022989"/>
    </source>
</evidence>
<keyword evidence="4 12" id="KW-0894">Sodium channel</keyword>
<comment type="caution">
    <text evidence="14">The sequence shown here is derived from an EMBL/GenBank/DDBJ whole genome shotgun (WGS) entry which is preliminary data.</text>
</comment>
<accession>A0A0L0BSP1</accession>
<evidence type="ECO:0000256" key="5">
    <source>
        <dbReference type="ARBA" id="ARBA00022692"/>
    </source>
</evidence>
<evidence type="ECO:0000256" key="2">
    <source>
        <dbReference type="ARBA" id="ARBA00007193"/>
    </source>
</evidence>
<sequence length="495" mass="58163">MSFSFIHKRKIQIALRFIVDFLKHNPIHCTSYLAKTQIHWLELMFWILALFIFLIIGLICGMDLVADYVSRNTALTTNVVNAATRTFYPSLTLCPHDILDEKKLKVFKREYAKKLLKMQYFPNPYKFLKEIWKLEEFLQQLSKTTARTAYSYASVSTIPQEDYMQLIFNLSRNYDVRVEGKTAVKIMTEIGICYTINNFLSKQLYTKYWQDLEPYPKMYSDRFTQNPFTFYSSFPLRTNINHNITGKITVYAHNPFEVPTIWTRPALIINNHNKPYILKAAIQQITFDETAFKKKFNEFTFFQNINESQLSAPFSSSRNLCVMECRAHYIRKLCNCLPHFYAHAYWRDSNVCNIQGLNCFYQYIKIIRTINTNTISPTFRCDHCQPNHIEQIVVVKSYNEKISENSTTNLIFQIEHPPIESYTRIIMYNKFDYFHYLVPCHHSLDSQYMVYSLLYYSSYYTSQSGFIRNITGTLVHGKTETSVTTAVTSSGGVMS</sequence>
<dbReference type="GO" id="GO:0005886">
    <property type="term" value="C:plasma membrane"/>
    <property type="evidence" value="ECO:0007669"/>
    <property type="project" value="TreeGrafter"/>
</dbReference>
<evidence type="ECO:0000256" key="7">
    <source>
        <dbReference type="ARBA" id="ARBA00023053"/>
    </source>
</evidence>
<evidence type="ECO:0000313" key="15">
    <source>
        <dbReference type="Proteomes" id="UP000037069"/>
    </source>
</evidence>
<keyword evidence="15" id="KW-1185">Reference proteome</keyword>
<evidence type="ECO:0000313" key="14">
    <source>
        <dbReference type="EMBL" id="KNC22998.1"/>
    </source>
</evidence>
<dbReference type="PANTHER" id="PTHR11690:SF179">
    <property type="entry name" value="PICKPOCKET 10"/>
    <property type="match status" value="1"/>
</dbReference>
<reference evidence="14 15" key="1">
    <citation type="journal article" date="2015" name="Nat. Commun.">
        <title>Lucilia cuprina genome unlocks parasitic fly biology to underpin future interventions.</title>
        <authorList>
            <person name="Anstead C.A."/>
            <person name="Korhonen P.K."/>
            <person name="Young N.D."/>
            <person name="Hall R.S."/>
            <person name="Jex A.R."/>
            <person name="Murali S.C."/>
            <person name="Hughes D.S."/>
            <person name="Lee S.F."/>
            <person name="Perry T."/>
            <person name="Stroehlein A.J."/>
            <person name="Ansell B.R."/>
            <person name="Breugelmans B."/>
            <person name="Hofmann A."/>
            <person name="Qu J."/>
            <person name="Dugan S."/>
            <person name="Lee S.L."/>
            <person name="Chao H."/>
            <person name="Dinh H."/>
            <person name="Han Y."/>
            <person name="Doddapaneni H.V."/>
            <person name="Worley K.C."/>
            <person name="Muzny D.M."/>
            <person name="Ioannidis P."/>
            <person name="Waterhouse R.M."/>
            <person name="Zdobnov E.M."/>
            <person name="James P.J."/>
            <person name="Bagnall N.H."/>
            <person name="Kotze A.C."/>
            <person name="Gibbs R.A."/>
            <person name="Richards S."/>
            <person name="Batterham P."/>
            <person name="Gasser R.B."/>
        </authorList>
    </citation>
    <scope>NUCLEOTIDE SEQUENCE [LARGE SCALE GENOMIC DNA]</scope>
    <source>
        <strain evidence="14 15">LS</strain>
        <tissue evidence="14">Full body</tissue>
    </source>
</reference>